<dbReference type="AlphaFoldDB" id="A0A562KH02"/>
<comment type="caution">
    <text evidence="1">The sequence shown here is derived from an EMBL/GenBank/DDBJ whole genome shotgun (WGS) entry which is preliminary data.</text>
</comment>
<dbReference type="EMBL" id="VLKK01000005">
    <property type="protein sequence ID" value="TWH94503.1"/>
    <property type="molecule type" value="Genomic_DNA"/>
</dbReference>
<proteinExistence type="predicted"/>
<evidence type="ECO:0000313" key="1">
    <source>
        <dbReference type="EMBL" id="TWH94503.1"/>
    </source>
</evidence>
<reference evidence="1 2" key="1">
    <citation type="journal article" date="2015" name="Stand. Genomic Sci.">
        <title>Genomic Encyclopedia of Bacterial and Archaeal Type Strains, Phase III: the genomes of soil and plant-associated and newly described type strains.</title>
        <authorList>
            <person name="Whitman W.B."/>
            <person name="Woyke T."/>
            <person name="Klenk H.P."/>
            <person name="Zhou Y."/>
            <person name="Lilburn T.G."/>
            <person name="Beck B.J."/>
            <person name="De Vos P."/>
            <person name="Vandamme P."/>
            <person name="Eisen J.A."/>
            <person name="Garrity G."/>
            <person name="Hugenholtz P."/>
            <person name="Kyrpides N.C."/>
        </authorList>
    </citation>
    <scope>NUCLEOTIDE SEQUENCE [LARGE SCALE GENOMIC DNA]</scope>
    <source>
        <strain evidence="1 2">CGMCC 1.7748</strain>
    </source>
</reference>
<accession>A0A562KH02</accession>
<name>A0A562KH02_SPHWJ</name>
<gene>
    <name evidence="1" type="ORF">IQ35_01746</name>
</gene>
<sequence length="82" mass="8870">MESKSPQQVGQIIGAMLVHCADEPEGKMKLVVTLPARACNSLHECHQAGSYEEGWANGNEQSVHRPHIGFRPGFVMLSGGLN</sequence>
<protein>
    <submittedName>
        <fullName evidence="1">Uncharacterized protein</fullName>
    </submittedName>
</protein>
<keyword evidence="2" id="KW-1185">Reference proteome</keyword>
<evidence type="ECO:0000313" key="2">
    <source>
        <dbReference type="Proteomes" id="UP000316624"/>
    </source>
</evidence>
<dbReference type="Proteomes" id="UP000316624">
    <property type="component" value="Unassembled WGS sequence"/>
</dbReference>
<organism evidence="1 2">
    <name type="scientific">Sphingobium wenxiniae (strain DSM 21828 / CGMCC 1.7748 / JZ-1)</name>
    <dbReference type="NCBI Taxonomy" id="595605"/>
    <lineage>
        <taxon>Bacteria</taxon>
        <taxon>Pseudomonadati</taxon>
        <taxon>Pseudomonadota</taxon>
        <taxon>Alphaproteobacteria</taxon>
        <taxon>Sphingomonadales</taxon>
        <taxon>Sphingomonadaceae</taxon>
        <taxon>Sphingobium</taxon>
    </lineage>
</organism>